<evidence type="ECO:0000256" key="9">
    <source>
        <dbReference type="ARBA" id="ARBA00047918"/>
    </source>
</evidence>
<evidence type="ECO:0000313" key="16">
    <source>
        <dbReference type="Proteomes" id="UP000751190"/>
    </source>
</evidence>
<dbReference type="Pfam" id="PF01274">
    <property type="entry name" value="MS_TIM-barrel"/>
    <property type="match status" value="1"/>
</dbReference>
<keyword evidence="5" id="KW-0808">Transferase</keyword>
<dbReference type="InterPro" id="IPR011076">
    <property type="entry name" value="Malate_synth_sf"/>
</dbReference>
<comment type="catalytic activity">
    <reaction evidence="9">
        <text>glyoxylate + acetyl-CoA + H2O = (S)-malate + CoA + H(+)</text>
        <dbReference type="Rhea" id="RHEA:18181"/>
        <dbReference type="ChEBI" id="CHEBI:15377"/>
        <dbReference type="ChEBI" id="CHEBI:15378"/>
        <dbReference type="ChEBI" id="CHEBI:15589"/>
        <dbReference type="ChEBI" id="CHEBI:36655"/>
        <dbReference type="ChEBI" id="CHEBI:57287"/>
        <dbReference type="ChEBI" id="CHEBI:57288"/>
        <dbReference type="EC" id="2.3.3.9"/>
    </reaction>
</comment>
<dbReference type="Pfam" id="PF20658">
    <property type="entry name" value="MSG_insertion"/>
    <property type="match status" value="1"/>
</dbReference>
<feature type="domain" description="Malate synthase TIM barrel" evidence="11">
    <location>
        <begin position="401"/>
        <end position="645"/>
    </location>
</feature>
<evidence type="ECO:0000256" key="3">
    <source>
        <dbReference type="ARBA" id="ARBA00022490"/>
    </source>
</evidence>
<dbReference type="Proteomes" id="UP000751190">
    <property type="component" value="Unassembled WGS sequence"/>
</dbReference>
<evidence type="ECO:0000256" key="2">
    <source>
        <dbReference type="ARBA" id="ARBA00022435"/>
    </source>
</evidence>
<dbReference type="NCBIfam" id="NF002825">
    <property type="entry name" value="PRK02999.1"/>
    <property type="match status" value="1"/>
</dbReference>
<keyword evidence="6" id="KW-0479">Metal-binding</keyword>
<keyword evidence="4" id="KW-0816">Tricarboxylic acid cycle</keyword>
<dbReference type="Pfam" id="PF20659">
    <property type="entry name" value="MS_C"/>
    <property type="match status" value="1"/>
</dbReference>
<accession>A0A8J5XAZ4</accession>
<organism evidence="15 16">
    <name type="scientific">Diacronema lutheri</name>
    <name type="common">Unicellular marine alga</name>
    <name type="synonym">Monochrysis lutheri</name>
    <dbReference type="NCBI Taxonomy" id="2081491"/>
    <lineage>
        <taxon>Eukaryota</taxon>
        <taxon>Haptista</taxon>
        <taxon>Haptophyta</taxon>
        <taxon>Pavlovophyceae</taxon>
        <taxon>Pavlovales</taxon>
        <taxon>Pavlovaceae</taxon>
        <taxon>Diacronema</taxon>
    </lineage>
</organism>
<dbReference type="InterPro" id="IPR006253">
    <property type="entry name" value="Malate_synthG"/>
</dbReference>
<keyword evidence="3" id="KW-0963">Cytoplasm</keyword>
<evidence type="ECO:0000256" key="6">
    <source>
        <dbReference type="ARBA" id="ARBA00022723"/>
    </source>
</evidence>
<dbReference type="EMBL" id="JAGTXO010000030">
    <property type="protein sequence ID" value="KAG8460769.1"/>
    <property type="molecule type" value="Genomic_DNA"/>
</dbReference>
<dbReference type="Pfam" id="PF20656">
    <property type="entry name" value="MS_N"/>
    <property type="match status" value="1"/>
</dbReference>
<protein>
    <recommendedName>
        <fullName evidence="17">Malate synthase</fullName>
    </recommendedName>
</protein>
<dbReference type="InterPro" id="IPR048357">
    <property type="entry name" value="MSG_insertion"/>
</dbReference>
<evidence type="ECO:0000259" key="13">
    <source>
        <dbReference type="Pfam" id="PF20658"/>
    </source>
</evidence>
<feature type="active site" description="Proton donor" evidence="10">
    <location>
        <position position="700"/>
    </location>
</feature>
<evidence type="ECO:0000256" key="1">
    <source>
        <dbReference type="ARBA" id="ARBA00001946"/>
    </source>
</evidence>
<dbReference type="InterPro" id="IPR048355">
    <property type="entry name" value="MS_C"/>
</dbReference>
<comment type="caution">
    <text evidence="15">The sequence shown here is derived from an EMBL/GenBank/DDBJ whole genome shotgun (WGS) entry which is preliminary data.</text>
</comment>
<sequence length="793" mass="84876">MLRHAVHRPTGSLASGALPWTAGRGGIARAAARAPRASPPPLQPGARALAAGAPAGRAYVAVAGIEVDRALKRLVDEVIMPGTGVEPEPFWRGFAAIALELAPRNRALLDERDSLQAQIDAYHVARRGQPHDAAEYRAFLTQIGYLIAPPSTAGPATVRTTGVDPEIAETAGPQLVCPVDNARFIVNAANARWGSLLDALYGTDVVPGPRGGPYSPERGAAVWDEAHRYLDRIFPLDAGVKWGSVHGLTVSDGPDGDLRASLSIGCTAPIGLLDPSQIVGYRGEPASPSSILLRNHGLHVELVIDRASSVGKAHKAGLADVQVEAALTAICDAEDSACSVDADDKMRTYANWHGLMTGALQVPMEKGGQQLVRSMNEDRTWTSLEADKQGSKLTLPGRALLLCRNVGLHMYTDIARTADGDELPEHFVDAAVTILAACHDLRGPNRARNSRTGSVYIVKPKMHAPAEVALVDTLFGHLEALLALPPNCVKVGVMDEERRASANLPEMMRAAHHRLCFVNTGFLDRTGDEIHTSMEAGPVLAKGALKAQAAWYAAYEEANVASALQAGLLGRGQIGKGMWAAPDNMAQMMRDKLAHLKAGASCAWVPSPTAATLHALHYHTLSVHAVQTSMLVSSANHCTHAVLDRLLELPILAEQPSAECVRSELENNAQSILGYVSRWVGQGVGCSKVNDISGTALMEDRATLRISSQHIANWLHHGLTSQEQVLETMRRMAQLVDEQNGSDPLYQRMAPGFDGPEWKAAVELVLAGRAAPNGYTEFTLTKWRKVRKALSAQ</sequence>
<dbReference type="InterPro" id="IPR044856">
    <property type="entry name" value="Malate_synth_C_sf"/>
</dbReference>
<keyword evidence="8" id="KW-0558">Oxidation</keyword>
<feature type="domain" description="Malate synthase G alpha-beta insertion" evidence="13">
    <location>
        <begin position="214"/>
        <end position="295"/>
    </location>
</feature>
<dbReference type="PANTHER" id="PTHR42739">
    <property type="entry name" value="MALATE SYNTHASE G"/>
    <property type="match status" value="1"/>
</dbReference>
<evidence type="ECO:0000256" key="4">
    <source>
        <dbReference type="ARBA" id="ARBA00022532"/>
    </source>
</evidence>
<keyword evidence="16" id="KW-1185">Reference proteome</keyword>
<evidence type="ECO:0000259" key="11">
    <source>
        <dbReference type="Pfam" id="PF01274"/>
    </source>
</evidence>
<dbReference type="Gene3D" id="3.20.20.360">
    <property type="entry name" value="Malate synthase, domain 3"/>
    <property type="match status" value="2"/>
</dbReference>
<evidence type="ECO:0000259" key="12">
    <source>
        <dbReference type="Pfam" id="PF20656"/>
    </source>
</evidence>
<gene>
    <name evidence="15" type="ORF">KFE25_010824</name>
</gene>
<dbReference type="AlphaFoldDB" id="A0A8J5XAZ4"/>
<keyword evidence="2" id="KW-0329">Glyoxylate bypass</keyword>
<dbReference type="InterPro" id="IPR048356">
    <property type="entry name" value="MS_N"/>
</dbReference>
<proteinExistence type="predicted"/>
<dbReference type="GO" id="GO:0000287">
    <property type="term" value="F:magnesium ion binding"/>
    <property type="evidence" value="ECO:0007669"/>
    <property type="project" value="TreeGrafter"/>
</dbReference>
<dbReference type="PANTHER" id="PTHR42739:SF1">
    <property type="entry name" value="MALATE SYNTHASE G"/>
    <property type="match status" value="1"/>
</dbReference>
<feature type="active site" description="Proton acceptor" evidence="10">
    <location>
        <position position="404"/>
    </location>
</feature>
<feature type="domain" description="Malate synthase N-terminal" evidence="12">
    <location>
        <begin position="73"/>
        <end position="126"/>
    </location>
</feature>
<dbReference type="OrthoDB" id="186072at2759"/>
<dbReference type="Gene3D" id="1.20.1220.12">
    <property type="entry name" value="Malate synthase, domain III"/>
    <property type="match status" value="1"/>
</dbReference>
<dbReference type="GO" id="GO:0006097">
    <property type="term" value="P:glyoxylate cycle"/>
    <property type="evidence" value="ECO:0007669"/>
    <property type="project" value="UniProtKB-KW"/>
</dbReference>
<dbReference type="InterPro" id="IPR046363">
    <property type="entry name" value="MS_N_TIM-barrel_dom"/>
</dbReference>
<dbReference type="OMA" id="QEIDNNC"/>
<dbReference type="GO" id="GO:0004474">
    <property type="term" value="F:malate synthase activity"/>
    <property type="evidence" value="ECO:0007669"/>
    <property type="project" value="UniProtKB-EC"/>
</dbReference>
<dbReference type="SUPFAM" id="SSF51645">
    <property type="entry name" value="Malate synthase G"/>
    <property type="match status" value="1"/>
</dbReference>
<dbReference type="GO" id="GO:0006099">
    <property type="term" value="P:tricarboxylic acid cycle"/>
    <property type="evidence" value="ECO:0007669"/>
    <property type="project" value="UniProtKB-KW"/>
</dbReference>
<evidence type="ECO:0000256" key="10">
    <source>
        <dbReference type="PIRSR" id="PIRSR601465-50"/>
    </source>
</evidence>
<dbReference type="InterPro" id="IPR001465">
    <property type="entry name" value="Malate_synthase_TIM"/>
</dbReference>
<feature type="domain" description="Malate synthase C-terminal" evidence="14">
    <location>
        <begin position="662"/>
        <end position="767"/>
    </location>
</feature>
<evidence type="ECO:0000256" key="8">
    <source>
        <dbReference type="ARBA" id="ARBA00023097"/>
    </source>
</evidence>
<evidence type="ECO:0000256" key="7">
    <source>
        <dbReference type="ARBA" id="ARBA00022842"/>
    </source>
</evidence>
<evidence type="ECO:0000259" key="14">
    <source>
        <dbReference type="Pfam" id="PF20659"/>
    </source>
</evidence>
<evidence type="ECO:0000313" key="15">
    <source>
        <dbReference type="EMBL" id="KAG8460769.1"/>
    </source>
</evidence>
<dbReference type="GO" id="GO:0009436">
    <property type="term" value="P:glyoxylate catabolic process"/>
    <property type="evidence" value="ECO:0007669"/>
    <property type="project" value="TreeGrafter"/>
</dbReference>
<keyword evidence="7" id="KW-0460">Magnesium</keyword>
<name>A0A8J5XAZ4_DIALT</name>
<evidence type="ECO:0000256" key="5">
    <source>
        <dbReference type="ARBA" id="ARBA00022679"/>
    </source>
</evidence>
<evidence type="ECO:0008006" key="17">
    <source>
        <dbReference type="Google" id="ProtNLM"/>
    </source>
</evidence>
<dbReference type="GO" id="GO:0005829">
    <property type="term" value="C:cytosol"/>
    <property type="evidence" value="ECO:0007669"/>
    <property type="project" value="TreeGrafter"/>
</dbReference>
<reference evidence="15" key="1">
    <citation type="submission" date="2021-05" db="EMBL/GenBank/DDBJ databases">
        <title>The genome of the haptophyte Pavlova lutheri (Diacronema luteri, Pavlovales) - a model for lipid biosynthesis in eukaryotic algae.</title>
        <authorList>
            <person name="Hulatt C.J."/>
            <person name="Posewitz M.C."/>
        </authorList>
    </citation>
    <scope>NUCLEOTIDE SEQUENCE</scope>
    <source>
        <strain evidence="15">NIVA-4/92</strain>
    </source>
</reference>
<comment type="cofactor">
    <cofactor evidence="1">
        <name>Mg(2+)</name>
        <dbReference type="ChEBI" id="CHEBI:18420"/>
    </cofactor>
</comment>